<dbReference type="EMBL" id="LJAM02000509">
    <property type="protein sequence ID" value="RAP69975.1"/>
    <property type="molecule type" value="Genomic_DNA"/>
</dbReference>
<reference evidence="1" key="1">
    <citation type="submission" date="2018-04" db="EMBL/GenBank/DDBJ databases">
        <title>Genomes of the Obligate Erwinia dacicola and Facultative Enterobacter sp. OLF Endosymbionts of the Olive Fruit fly, Bactrocera oleae.</title>
        <authorList>
            <person name="Estes A.M."/>
            <person name="Hearn D.J."/>
            <person name="Agarwal S."/>
            <person name="Pierson E.A."/>
            <person name="Dunning-Hotopp J.C."/>
        </authorList>
    </citation>
    <scope>NUCLEOTIDE SEQUENCE [LARGE SCALE GENOMIC DNA]</scope>
    <source>
        <strain evidence="1">Oroville</strain>
    </source>
</reference>
<evidence type="ECO:0000313" key="2">
    <source>
        <dbReference type="Proteomes" id="UP000244334"/>
    </source>
</evidence>
<organism evidence="1 2">
    <name type="scientific">Candidatus Erwinia dacicola</name>
    <dbReference type="NCBI Taxonomy" id="252393"/>
    <lineage>
        <taxon>Bacteria</taxon>
        <taxon>Pseudomonadati</taxon>
        <taxon>Pseudomonadota</taxon>
        <taxon>Gammaproteobacteria</taxon>
        <taxon>Enterobacterales</taxon>
        <taxon>Erwiniaceae</taxon>
        <taxon>Erwinia</taxon>
    </lineage>
</organism>
<protein>
    <submittedName>
        <fullName evidence="1">Uncharacterized protein</fullName>
    </submittedName>
</protein>
<sequence>MPLAEIFVPLAALLRISWHMFFSARYRLYLLLLNELTVYQL</sequence>
<gene>
    <name evidence="1" type="ORF">ACZ87_03228</name>
</gene>
<proteinExistence type="predicted"/>
<name>A0A328TLW8_9GAMM</name>
<dbReference type="Proteomes" id="UP000244334">
    <property type="component" value="Unassembled WGS sequence"/>
</dbReference>
<comment type="caution">
    <text evidence="1">The sequence shown here is derived from an EMBL/GenBank/DDBJ whole genome shotgun (WGS) entry which is preliminary data.</text>
</comment>
<accession>A0A328TLW8</accession>
<evidence type="ECO:0000313" key="1">
    <source>
        <dbReference type="EMBL" id="RAP69975.1"/>
    </source>
</evidence>
<dbReference type="AlphaFoldDB" id="A0A328TLW8"/>
<keyword evidence="2" id="KW-1185">Reference proteome</keyword>